<gene>
    <name evidence="8" type="ORF">LC20004_12745</name>
</gene>
<dbReference type="OrthoDB" id="9813266at2"/>
<dbReference type="GO" id="GO:0016887">
    <property type="term" value="F:ATP hydrolysis activity"/>
    <property type="evidence" value="ECO:0007669"/>
    <property type="project" value="InterPro"/>
</dbReference>
<keyword evidence="4" id="KW-0067">ATP-binding</keyword>
<comment type="subcellular location">
    <subcellularLocation>
        <location evidence="1">Membrane</location>
        <topology evidence="1">Multi-pass membrane protein</topology>
    </subcellularLocation>
</comment>
<evidence type="ECO:0000256" key="2">
    <source>
        <dbReference type="ARBA" id="ARBA00022692"/>
    </source>
</evidence>
<dbReference type="Pfam" id="PF00122">
    <property type="entry name" value="E1-E2_ATPase"/>
    <property type="match status" value="1"/>
</dbReference>
<dbReference type="PRINTS" id="PR00120">
    <property type="entry name" value="HATPASE"/>
</dbReference>
<keyword evidence="7" id="KW-0472">Membrane</keyword>
<dbReference type="Pfam" id="PF00690">
    <property type="entry name" value="Cation_ATPase_N"/>
    <property type="match status" value="1"/>
</dbReference>
<evidence type="ECO:0000256" key="4">
    <source>
        <dbReference type="ARBA" id="ARBA00022840"/>
    </source>
</evidence>
<dbReference type="EMBL" id="CP017697">
    <property type="protein sequence ID" value="ATO44719.1"/>
    <property type="molecule type" value="Genomic_DNA"/>
</dbReference>
<evidence type="ECO:0000256" key="3">
    <source>
        <dbReference type="ARBA" id="ARBA00022741"/>
    </source>
</evidence>
<name>A0A2D1KRL1_9LACO</name>
<dbReference type="InterPro" id="IPR036412">
    <property type="entry name" value="HAD-like_sf"/>
</dbReference>
<dbReference type="Proteomes" id="UP000223559">
    <property type="component" value="Chromosome"/>
</dbReference>
<reference evidence="8 9" key="1">
    <citation type="submission" date="2016-10" db="EMBL/GenBank/DDBJ databases">
        <title>The whole genome sequencing and assembly of L. cotyniformis subsp. torquens DSM 20004 strain.</title>
        <authorList>
            <person name="Park M.-K."/>
            <person name="Lee Y.-J."/>
            <person name="Yi H."/>
            <person name="Bahn Y.-S."/>
            <person name="Kim J.F."/>
            <person name="Lee D.-W."/>
        </authorList>
    </citation>
    <scope>NUCLEOTIDE SEQUENCE [LARGE SCALE GENOMIC DNA]</scope>
    <source>
        <strain evidence="8 9">DSM 20004</strain>
    </source>
</reference>
<dbReference type="InterPro" id="IPR023298">
    <property type="entry name" value="ATPase_P-typ_TM_dom_sf"/>
</dbReference>
<dbReference type="PANTHER" id="PTHR42861">
    <property type="entry name" value="CALCIUM-TRANSPORTING ATPASE"/>
    <property type="match status" value="1"/>
</dbReference>
<dbReference type="InterPro" id="IPR044492">
    <property type="entry name" value="P_typ_ATPase_HD_dom"/>
</dbReference>
<dbReference type="InterPro" id="IPR023214">
    <property type="entry name" value="HAD_sf"/>
</dbReference>
<dbReference type="KEGG" id="lcy:LC20004_12745"/>
<dbReference type="InterPro" id="IPR008250">
    <property type="entry name" value="ATPase_P-typ_transduc_dom_A_sf"/>
</dbReference>
<protein>
    <submittedName>
        <fullName evidence="8">Uncharacterized protein</fullName>
    </submittedName>
</protein>
<dbReference type="SFLD" id="SFLDG00002">
    <property type="entry name" value="C1.7:_P-type_atpase_like"/>
    <property type="match status" value="1"/>
</dbReference>
<evidence type="ECO:0000256" key="1">
    <source>
        <dbReference type="ARBA" id="ARBA00004141"/>
    </source>
</evidence>
<dbReference type="Gene3D" id="2.70.150.10">
    <property type="entry name" value="Calcium-transporting ATPase, cytoplasmic transduction domain A"/>
    <property type="match status" value="1"/>
</dbReference>
<dbReference type="InterPro" id="IPR018303">
    <property type="entry name" value="ATPase_P-typ_P_site"/>
</dbReference>
<dbReference type="InterPro" id="IPR004014">
    <property type="entry name" value="ATPase_P-typ_cation-transptr_N"/>
</dbReference>
<keyword evidence="6" id="KW-1133">Transmembrane helix</keyword>
<keyword evidence="9" id="KW-1185">Reference proteome</keyword>
<evidence type="ECO:0000256" key="7">
    <source>
        <dbReference type="ARBA" id="ARBA00023136"/>
    </source>
</evidence>
<dbReference type="PROSITE" id="PS00154">
    <property type="entry name" value="ATPASE_E1_E2"/>
    <property type="match status" value="1"/>
</dbReference>
<keyword evidence="2" id="KW-0812">Transmembrane</keyword>
<dbReference type="Gene3D" id="1.20.1110.10">
    <property type="entry name" value="Calcium-transporting ATPase, transmembrane domain"/>
    <property type="match status" value="1"/>
</dbReference>
<sequence>MLPKSKVDHLEAGYTGPGLTEQAAQHYQTKYGANVIPETRRRPLVGILSRMWGPTPWLLEAAMLFEFLLGKRTQAFFVFALLLFSAIDGEIQEQRAQKAVGTLHRQLTVTARVLRDQQWQSRAATGLVPNDIVHVRAGDIVPADLAIISGTVEMNEAALTGESKTILKEPGNTLYSAATVIRGEALGRVTQIGVKSTYGKTAELARTETAPGRLQKLLFNIVRYLAYVDIILAIILVIAAVFRGTPWQELLPFLVILFIATIPISMPSSFTVANSLEAKKLTQEKVLVTGLTGIQEAANMDILLIDKTGTLTADQPKVGRITAFGPFTPRQILQFAVTTIDDTAADTVSVALQQAAVAAKLTPLKRTAFTAFDPATKTAQAMLAQATLAQRLILGSPDIVAANATVPANFRQELTVLTQQGARVLAIARQTATRSEIIGLIELVDQLRPDALAAVNAIQSRGVRVMLLTGDTPLTATVIATQVGIGARIGTLADAAVTPLAFNGFADVYPQDKLKIVKKLQSLGLVVGMTGDGINDAPALQRADVGIAVANATDIAKSAAKVVLTRANLADIVKVIDSGHRVYRRMMTWTITKLSRTAQLAALLTLGFVFAGFFPVALNLIVFIVIMNDCVTLTLGTDRAWPTRLPEHWRLGHLAQIAGIFAGVWVAVGLIMLWFYLAVAQLSGAKISTLMFLYLIYSAMTTIMLTRTRDHFWEYAPSKLVGWVVFLNIGLATVLALAGLVTAQVSWVNVLVVMGIVVSATLVLDQVKISYYRQTGILGTEQKDV</sequence>
<evidence type="ECO:0000313" key="9">
    <source>
        <dbReference type="Proteomes" id="UP000223559"/>
    </source>
</evidence>
<dbReference type="InterPro" id="IPR023299">
    <property type="entry name" value="ATPase_P-typ_cyto_dom_N"/>
</dbReference>
<accession>A0A2D1KRL1</accession>
<proteinExistence type="predicted"/>
<keyword evidence="5" id="KW-1278">Translocase</keyword>
<dbReference type="SMART" id="SM00831">
    <property type="entry name" value="Cation_ATPase_N"/>
    <property type="match status" value="1"/>
</dbReference>
<dbReference type="GO" id="GO:0005524">
    <property type="term" value="F:ATP binding"/>
    <property type="evidence" value="ECO:0007669"/>
    <property type="project" value="UniProtKB-KW"/>
</dbReference>
<dbReference type="SUPFAM" id="SSF81653">
    <property type="entry name" value="Calcium ATPase, transduction domain A"/>
    <property type="match status" value="1"/>
</dbReference>
<dbReference type="SUPFAM" id="SSF56784">
    <property type="entry name" value="HAD-like"/>
    <property type="match status" value="1"/>
</dbReference>
<dbReference type="AlphaFoldDB" id="A0A2D1KRL1"/>
<dbReference type="SFLD" id="SFLDF00027">
    <property type="entry name" value="p-type_atpase"/>
    <property type="match status" value="1"/>
</dbReference>
<keyword evidence="3" id="KW-0547">Nucleotide-binding</keyword>
<dbReference type="InterPro" id="IPR001757">
    <property type="entry name" value="P_typ_ATPase"/>
</dbReference>
<dbReference type="Gene3D" id="3.40.50.1000">
    <property type="entry name" value="HAD superfamily/HAD-like"/>
    <property type="match status" value="1"/>
</dbReference>
<evidence type="ECO:0000256" key="5">
    <source>
        <dbReference type="ARBA" id="ARBA00022967"/>
    </source>
</evidence>
<evidence type="ECO:0000256" key="6">
    <source>
        <dbReference type="ARBA" id="ARBA00022989"/>
    </source>
</evidence>
<dbReference type="SFLD" id="SFLDS00003">
    <property type="entry name" value="Haloacid_Dehalogenase"/>
    <property type="match status" value="1"/>
</dbReference>
<dbReference type="GO" id="GO:0016020">
    <property type="term" value="C:membrane"/>
    <property type="evidence" value="ECO:0007669"/>
    <property type="project" value="UniProtKB-SubCell"/>
</dbReference>
<organism evidence="8 9">
    <name type="scientific">Loigolactobacillus coryniformis subsp. torquens DSM 20004 = KCTC 3535</name>
    <dbReference type="NCBI Taxonomy" id="1423822"/>
    <lineage>
        <taxon>Bacteria</taxon>
        <taxon>Bacillati</taxon>
        <taxon>Bacillota</taxon>
        <taxon>Bacilli</taxon>
        <taxon>Lactobacillales</taxon>
        <taxon>Lactobacillaceae</taxon>
        <taxon>Loigolactobacillus</taxon>
    </lineage>
</organism>
<dbReference type="PRINTS" id="PR00119">
    <property type="entry name" value="CATATPASE"/>
</dbReference>
<dbReference type="NCBIfam" id="TIGR01494">
    <property type="entry name" value="ATPase_P-type"/>
    <property type="match status" value="2"/>
</dbReference>
<dbReference type="SUPFAM" id="SSF81665">
    <property type="entry name" value="Calcium ATPase, transmembrane domain M"/>
    <property type="match status" value="1"/>
</dbReference>
<evidence type="ECO:0000313" key="8">
    <source>
        <dbReference type="EMBL" id="ATO44719.1"/>
    </source>
</evidence>
<dbReference type="Pfam" id="PF00702">
    <property type="entry name" value="Hydrolase"/>
    <property type="match status" value="1"/>
</dbReference>
<dbReference type="InterPro" id="IPR059000">
    <property type="entry name" value="ATPase_P-type_domA"/>
</dbReference>
<dbReference type="Gene3D" id="3.40.1110.10">
    <property type="entry name" value="Calcium-transporting ATPase, cytoplasmic domain N"/>
    <property type="match status" value="1"/>
</dbReference>
<dbReference type="RefSeq" id="WP_010014253.1">
    <property type="nucleotide sequence ID" value="NZ_AEOS01000280.1"/>
</dbReference>